<evidence type="ECO:0000313" key="1">
    <source>
        <dbReference type="EMBL" id="UTT53884.1"/>
    </source>
</evidence>
<proteinExistence type="predicted"/>
<dbReference type="EMBL" id="CP101471">
    <property type="protein sequence ID" value="UTT53884.1"/>
    <property type="molecule type" value="Genomic_DNA"/>
</dbReference>
<organism evidence="1 2">
    <name type="scientific">Microbacterium maritypicum</name>
    <name type="common">Microbacterium liquefaciens</name>
    <dbReference type="NCBI Taxonomy" id="33918"/>
    <lineage>
        <taxon>Bacteria</taxon>
        <taxon>Bacillati</taxon>
        <taxon>Actinomycetota</taxon>
        <taxon>Actinomycetes</taxon>
        <taxon>Micrococcales</taxon>
        <taxon>Microbacteriaceae</taxon>
        <taxon>Microbacterium</taxon>
    </lineage>
</organism>
<gene>
    <name evidence="1" type="ORF">NMQ05_04680</name>
</gene>
<sequence>MIDEAAALFDGFGDAPRVVLRRGVFSGVGAGVAWVDMGTSRFACDWGTGYVPTVGETVQVLTVNDRHMLFPSRALPGTGVVMTTGANMVTVQTIAGTFTMPFIGTAPTSGALVGISWSETPFVIGALSVQPKPLDPVPNPGGGTLRSATFQAIDTGSTDRLQVRWWTGQPRAGNSTFGAWFYGTQIRDTIPAGATLVSLQFFASWQQRKFDAPRFALHDQAVKAGIPAFGAYTAWAPGDGWQTPPMADAWFAALKAGGSSLGVGLNQGGDNIFSSRAQNAWSGALSISWRS</sequence>
<keyword evidence="2" id="KW-1185">Reference proteome</keyword>
<evidence type="ECO:0000313" key="2">
    <source>
        <dbReference type="Proteomes" id="UP001060245"/>
    </source>
</evidence>
<reference evidence="1" key="1">
    <citation type="submission" date="2022-07" db="EMBL/GenBank/DDBJ databases">
        <title>Complete genome of DND4.</title>
        <authorList>
            <person name="Cao G."/>
        </authorList>
    </citation>
    <scope>NUCLEOTIDE SEQUENCE</scope>
    <source>
        <strain evidence="1">DND4</strain>
    </source>
</reference>
<accession>A0ACD4B978</accession>
<dbReference type="Proteomes" id="UP001060245">
    <property type="component" value="Chromosome"/>
</dbReference>
<name>A0ACD4B978_MICMQ</name>
<protein>
    <submittedName>
        <fullName evidence="1">Uncharacterized protein</fullName>
    </submittedName>
</protein>